<name>A0A6I6D490_9GAMM</name>
<dbReference type="RefSeq" id="WP_156573428.1">
    <property type="nucleotide sequence ID" value="NZ_CP046415.1"/>
</dbReference>
<organism evidence="1 2">
    <name type="scientific">Guyparkeria halophila</name>
    <dbReference type="NCBI Taxonomy" id="47960"/>
    <lineage>
        <taxon>Bacteria</taxon>
        <taxon>Pseudomonadati</taxon>
        <taxon>Pseudomonadota</taxon>
        <taxon>Gammaproteobacteria</taxon>
        <taxon>Chromatiales</taxon>
        <taxon>Thioalkalibacteraceae</taxon>
        <taxon>Guyparkeria</taxon>
    </lineage>
</organism>
<dbReference type="KEGG" id="ghl:GM160_04255"/>
<evidence type="ECO:0000313" key="2">
    <source>
        <dbReference type="Proteomes" id="UP000427716"/>
    </source>
</evidence>
<evidence type="ECO:0000313" key="1">
    <source>
        <dbReference type="EMBL" id="QGT78171.1"/>
    </source>
</evidence>
<gene>
    <name evidence="1" type="ORF">GM160_04255</name>
</gene>
<reference evidence="1 2" key="1">
    <citation type="submission" date="2019-11" db="EMBL/GenBank/DDBJ databases">
        <authorList>
            <person name="Zhang J."/>
            <person name="Sun C."/>
        </authorList>
    </citation>
    <scope>NUCLEOTIDE SEQUENCE [LARGE SCALE GENOMIC DNA]</scope>
    <source>
        <strain evidence="2">sp2</strain>
    </source>
</reference>
<dbReference type="AlphaFoldDB" id="A0A6I6D490"/>
<proteinExistence type="predicted"/>
<keyword evidence="2" id="KW-1185">Reference proteome</keyword>
<protein>
    <submittedName>
        <fullName evidence="1">Uncharacterized protein</fullName>
    </submittedName>
</protein>
<accession>A0A6I6D490</accession>
<dbReference type="EMBL" id="CP046415">
    <property type="protein sequence ID" value="QGT78171.1"/>
    <property type="molecule type" value="Genomic_DNA"/>
</dbReference>
<sequence length="59" mass="6679">MKLPKTRTVTTVKKSLLIDRAKLIRAVASSTAIETREPVDVIEGRLKSDTRRFKQLKLA</sequence>
<dbReference type="Proteomes" id="UP000427716">
    <property type="component" value="Chromosome"/>
</dbReference>